<protein>
    <submittedName>
        <fullName evidence="1">Putative secreted protein</fullName>
    </submittedName>
</protein>
<dbReference type="EMBL" id="GIFC01008746">
    <property type="protein sequence ID" value="MXU90829.1"/>
    <property type="molecule type" value="Transcribed_RNA"/>
</dbReference>
<organism evidence="1">
    <name type="scientific">Ixodes ricinus</name>
    <name type="common">Common tick</name>
    <name type="synonym">Acarus ricinus</name>
    <dbReference type="NCBI Taxonomy" id="34613"/>
    <lineage>
        <taxon>Eukaryota</taxon>
        <taxon>Metazoa</taxon>
        <taxon>Ecdysozoa</taxon>
        <taxon>Arthropoda</taxon>
        <taxon>Chelicerata</taxon>
        <taxon>Arachnida</taxon>
        <taxon>Acari</taxon>
        <taxon>Parasitiformes</taxon>
        <taxon>Ixodida</taxon>
        <taxon>Ixodoidea</taxon>
        <taxon>Ixodidae</taxon>
        <taxon>Ixodinae</taxon>
        <taxon>Ixodes</taxon>
    </lineage>
</organism>
<name>A0A6B0ULZ7_IXORI</name>
<evidence type="ECO:0000313" key="1">
    <source>
        <dbReference type="EMBL" id="MXU90829.1"/>
    </source>
</evidence>
<accession>A0A6B0ULZ7</accession>
<proteinExistence type="predicted"/>
<sequence>MLTAILALHPGLRHFTLTFPTMFWISGWAGTREAACTDTRQRGQELFVRSHIMMQPLQKTWRQRHSIGTRSRQWQMVQVSSSSSGGSQSSGNISGRVCSVSILCRLSKLLESSGCRRG</sequence>
<dbReference type="AlphaFoldDB" id="A0A6B0ULZ7"/>
<reference evidence="1" key="1">
    <citation type="submission" date="2019-12" db="EMBL/GenBank/DDBJ databases">
        <title>An insight into the sialome of adult female Ixodes ricinus ticks feeding for 6 days.</title>
        <authorList>
            <person name="Perner J."/>
            <person name="Ribeiro J.M.C."/>
        </authorList>
    </citation>
    <scope>NUCLEOTIDE SEQUENCE</scope>
    <source>
        <strain evidence="1">Semi-engorged</strain>
        <tissue evidence="1">Salivary glands</tissue>
    </source>
</reference>